<dbReference type="PROSITE" id="PS50110">
    <property type="entry name" value="RESPONSE_REGULATORY"/>
    <property type="match status" value="1"/>
</dbReference>
<dbReference type="PANTHER" id="PTHR44591:SF3">
    <property type="entry name" value="RESPONSE REGULATORY DOMAIN-CONTAINING PROTEIN"/>
    <property type="match status" value="1"/>
</dbReference>
<dbReference type="SUPFAM" id="SSF52172">
    <property type="entry name" value="CheY-like"/>
    <property type="match status" value="1"/>
</dbReference>
<dbReference type="EMBL" id="AP024355">
    <property type="protein sequence ID" value="BCR03809.1"/>
    <property type="molecule type" value="Genomic_DNA"/>
</dbReference>
<reference evidence="4 5" key="1">
    <citation type="journal article" date="2016" name="C (Basel)">
        <title>Selective Growth of and Electricity Production by Marine Exoelectrogenic Bacteria in Self-Aggregated Hydrogel of Microbially Reduced Graphene Oxide.</title>
        <authorList>
            <person name="Yoshida N."/>
            <person name="Goto Y."/>
            <person name="Miyata Y."/>
        </authorList>
    </citation>
    <scope>NUCLEOTIDE SEQUENCE [LARGE SCALE GENOMIC DNA]</scope>
    <source>
        <strain evidence="4 5">NIT-T3</strain>
    </source>
</reference>
<dbReference type="Pfam" id="PF00072">
    <property type="entry name" value="Response_reg"/>
    <property type="match status" value="1"/>
</dbReference>
<evidence type="ECO:0000313" key="4">
    <source>
        <dbReference type="EMBL" id="BCR03809.1"/>
    </source>
</evidence>
<dbReference type="PANTHER" id="PTHR44591">
    <property type="entry name" value="STRESS RESPONSE REGULATOR PROTEIN 1"/>
    <property type="match status" value="1"/>
</dbReference>
<dbReference type="Gene3D" id="3.40.50.2300">
    <property type="match status" value="1"/>
</dbReference>
<reference evidence="4 5" key="2">
    <citation type="journal article" date="2021" name="Int. J. Syst. Evol. Microbiol.">
        <title>Isolation and Polyphasic Characterization of Desulfuromonas versatilis sp. Nov., an Electrogenic Bacteria Capable of Versatile Metabolism Isolated from a Graphene Oxide-Reducing Enrichment Culture.</title>
        <authorList>
            <person name="Xie L."/>
            <person name="Yoshida N."/>
            <person name="Ishii S."/>
            <person name="Meng L."/>
        </authorList>
    </citation>
    <scope>NUCLEOTIDE SEQUENCE [LARGE SCALE GENOMIC DNA]</scope>
    <source>
        <strain evidence="4 5">NIT-T3</strain>
    </source>
</reference>
<dbReference type="InterPro" id="IPR001789">
    <property type="entry name" value="Sig_transdc_resp-reg_receiver"/>
</dbReference>
<dbReference type="Proteomes" id="UP001319827">
    <property type="component" value="Chromosome"/>
</dbReference>
<organism evidence="4 5">
    <name type="scientific">Desulfuromonas versatilis</name>
    <dbReference type="NCBI Taxonomy" id="2802975"/>
    <lineage>
        <taxon>Bacteria</taxon>
        <taxon>Pseudomonadati</taxon>
        <taxon>Thermodesulfobacteriota</taxon>
        <taxon>Desulfuromonadia</taxon>
        <taxon>Desulfuromonadales</taxon>
        <taxon>Desulfuromonadaceae</taxon>
        <taxon>Desulfuromonas</taxon>
    </lineage>
</organism>
<gene>
    <name evidence="4" type="ORF">DESUT3_08780</name>
</gene>
<dbReference type="InterPro" id="IPR050595">
    <property type="entry name" value="Bact_response_regulator"/>
</dbReference>
<evidence type="ECO:0000313" key="5">
    <source>
        <dbReference type="Proteomes" id="UP001319827"/>
    </source>
</evidence>
<dbReference type="InterPro" id="IPR011006">
    <property type="entry name" value="CheY-like_superfamily"/>
</dbReference>
<evidence type="ECO:0000259" key="3">
    <source>
        <dbReference type="PROSITE" id="PS50110"/>
    </source>
</evidence>
<feature type="modified residue" description="4-aspartylphosphate" evidence="2">
    <location>
        <position position="52"/>
    </location>
</feature>
<keyword evidence="5" id="KW-1185">Reference proteome</keyword>
<evidence type="ECO:0000256" key="2">
    <source>
        <dbReference type="PROSITE-ProRule" id="PRU00169"/>
    </source>
</evidence>
<evidence type="ECO:0000256" key="1">
    <source>
        <dbReference type="ARBA" id="ARBA00022553"/>
    </source>
</evidence>
<sequence>MKKILIIEDRPEICLLVETALARFGQVFLRSDNATQGVEMAKREKPDLIILDLMLPGSLDGLAAARTLKQSAETMGCPILAMSAKISGDEIPDSLVGWVDDFIAKPFVLKELQEKAERLV</sequence>
<proteinExistence type="predicted"/>
<feature type="domain" description="Response regulatory" evidence="3">
    <location>
        <begin position="3"/>
        <end position="120"/>
    </location>
</feature>
<dbReference type="SMART" id="SM00448">
    <property type="entry name" value="REC"/>
    <property type="match status" value="1"/>
</dbReference>
<dbReference type="RefSeq" id="WP_221251252.1">
    <property type="nucleotide sequence ID" value="NZ_AP024355.1"/>
</dbReference>
<name>A0ABM8HPZ1_9BACT</name>
<accession>A0ABM8HPZ1</accession>
<keyword evidence="1 2" id="KW-0597">Phosphoprotein</keyword>
<protein>
    <recommendedName>
        <fullName evidence="3">Response regulatory domain-containing protein</fullName>
    </recommendedName>
</protein>